<dbReference type="OrthoDB" id="754229at2759"/>
<feature type="compositionally biased region" description="Polar residues" evidence="1">
    <location>
        <begin position="272"/>
        <end position="300"/>
    </location>
</feature>
<feature type="compositionally biased region" description="Low complexity" evidence="1">
    <location>
        <begin position="437"/>
        <end position="448"/>
    </location>
</feature>
<name>A0A2U1MRT9_ARTAN</name>
<dbReference type="Proteomes" id="UP000245207">
    <property type="component" value="Unassembled WGS sequence"/>
</dbReference>
<comment type="caution">
    <text evidence="2">The sequence shown here is derived from an EMBL/GenBank/DDBJ whole genome shotgun (WGS) entry which is preliminary data.</text>
</comment>
<evidence type="ECO:0000256" key="1">
    <source>
        <dbReference type="SAM" id="MobiDB-lite"/>
    </source>
</evidence>
<dbReference type="InterPro" id="IPR034583">
    <property type="entry name" value="EMF1"/>
</dbReference>
<evidence type="ECO:0000313" key="3">
    <source>
        <dbReference type="Proteomes" id="UP000245207"/>
    </source>
</evidence>
<dbReference type="EMBL" id="PKPP01004524">
    <property type="protein sequence ID" value="PWA63950.1"/>
    <property type="molecule type" value="Genomic_DNA"/>
</dbReference>
<feature type="region of interest" description="Disordered" evidence="1">
    <location>
        <begin position="925"/>
        <end position="944"/>
    </location>
</feature>
<feature type="region of interest" description="Disordered" evidence="1">
    <location>
        <begin position="1"/>
        <end position="31"/>
    </location>
</feature>
<feature type="region of interest" description="Disordered" evidence="1">
    <location>
        <begin position="270"/>
        <end position="352"/>
    </location>
</feature>
<dbReference type="AlphaFoldDB" id="A0A2U1MRT9"/>
<feature type="compositionally biased region" description="Basic and acidic residues" evidence="1">
    <location>
        <begin position="1"/>
        <end position="18"/>
    </location>
</feature>
<feature type="compositionally biased region" description="Basic and acidic residues" evidence="1">
    <location>
        <begin position="306"/>
        <end position="317"/>
    </location>
</feature>
<evidence type="ECO:0000313" key="2">
    <source>
        <dbReference type="EMBL" id="PWA63950.1"/>
    </source>
</evidence>
<gene>
    <name evidence="2" type="ORF">CTI12_AA346300</name>
</gene>
<dbReference type="PANTHER" id="PTHR35504:SF1">
    <property type="entry name" value="PROTEIN EMBRYONIC FLOWER 1"/>
    <property type="match status" value="1"/>
</dbReference>
<dbReference type="PANTHER" id="PTHR35504">
    <property type="entry name" value="PROTEIN EMBRYONIC FLOWER 1"/>
    <property type="match status" value="1"/>
</dbReference>
<keyword evidence="3" id="KW-1185">Reference proteome</keyword>
<sequence length="1044" mass="114735">MNGNDERGLDPMDTDRLIGGRHAQGNNVASVPNTSHSTFKIDSLSIKLGIVKEKGDAQKCRHFSIRGYVAGMRETGRSNLLPFTEELPPMDVPNFRYWLCQMCLQNSGTASSLHETPSVPGCNQCVLQPFARLSLPQNRAGVAVLPFGEGTSGLKPVDSKNNDESILSALGANQSQSSQEIPPNVAVSQEVTKVCSIDTNDAAEAIAGSPGMRETTDSRAREDPQQTSMVKETVTSPENQPIQQDQQNDYPNGHPRRRTRKVRLLKELMCGNSENQQQTKENATPSLGSRACSTSAPSSQLKRKMLHDQVQDQRPDDVTTPGHASKKAKVSKGNEIAKNNVVEHSKDPGIGECGETTNKFQWNKVGTQRSSILGRVGNDAETAWRSIFSDMGRTDNNQVAAGSGGSRPTFGISQDKGAEAYSNFIAPPKPDKKINSSKKISSNPPKSKFFGEGSRRMDVGGSRPNDRPSDTELGLGLSLNFDPQAQACSQPPILNRTSNQDHSRNTGFFFGEPTIAPRIPSDPRSNEGLVHDVSNRYSPGTGFLQDQRPYTQFPYGSCTGHQKLDFSDPYKTNTGFRGYSDIPRPHNHQRQEKFTIGRSDEREVVELLAKNQYERSLCEARSRFSPNGNSNSGMPNTSGFRNVSMNEGMTSSPHGYFNMMRPTSENVGPNTIRNPAGGFYHQDRVSSFTMFDGLTQSQKHPSNGVWMSDSVQPRHHNSPYHHHAPRSDNKMAHGHTYLYPTTNSQVPESFNLFRNVPQPNDVFSNAPISIPFSDPYANYSDKDKGKMMNLDLNLVAPNAVEEQNNLESTDLNPKHMRSLESSYSNEAIPAMQLLSLMDAGKPRRPFNTDARKVSTKPLSPPYSHCNSSMTGKPNSIANSHLPYSGLRPGVPPYPTESSRRILSPPGNSSSLAVGSALHNVFRTEQNAKLPSSQKSRGASFGSASHSCRQEDSYLFPLPWHATEDRNKLVTMETNRSFVPRYESSGTEVCTINRNPADFTTPGAENVYMINPDDLVAKGKSSSKVKASVSVNELKRQKKVLKPAS</sequence>
<feature type="compositionally biased region" description="Basic and acidic residues" evidence="1">
    <location>
        <begin position="214"/>
        <end position="224"/>
    </location>
</feature>
<dbReference type="GO" id="GO:0045892">
    <property type="term" value="P:negative regulation of DNA-templated transcription"/>
    <property type="evidence" value="ECO:0007669"/>
    <property type="project" value="InterPro"/>
</dbReference>
<accession>A0A2U1MRT9</accession>
<feature type="region of interest" description="Disordered" evidence="1">
    <location>
        <begin position="847"/>
        <end position="867"/>
    </location>
</feature>
<dbReference type="GO" id="GO:0048367">
    <property type="term" value="P:shoot system development"/>
    <property type="evidence" value="ECO:0007669"/>
    <property type="project" value="InterPro"/>
</dbReference>
<dbReference type="GO" id="GO:0009910">
    <property type="term" value="P:negative regulation of flower development"/>
    <property type="evidence" value="ECO:0007669"/>
    <property type="project" value="InterPro"/>
</dbReference>
<dbReference type="STRING" id="35608.A0A2U1MRT9"/>
<organism evidence="2 3">
    <name type="scientific">Artemisia annua</name>
    <name type="common">Sweet wormwood</name>
    <dbReference type="NCBI Taxonomy" id="35608"/>
    <lineage>
        <taxon>Eukaryota</taxon>
        <taxon>Viridiplantae</taxon>
        <taxon>Streptophyta</taxon>
        <taxon>Embryophyta</taxon>
        <taxon>Tracheophyta</taxon>
        <taxon>Spermatophyta</taxon>
        <taxon>Magnoliopsida</taxon>
        <taxon>eudicotyledons</taxon>
        <taxon>Gunneridae</taxon>
        <taxon>Pentapetalae</taxon>
        <taxon>asterids</taxon>
        <taxon>campanulids</taxon>
        <taxon>Asterales</taxon>
        <taxon>Asteraceae</taxon>
        <taxon>Asteroideae</taxon>
        <taxon>Anthemideae</taxon>
        <taxon>Artemisiinae</taxon>
        <taxon>Artemisia</taxon>
    </lineage>
</organism>
<feature type="region of interest" description="Disordered" evidence="1">
    <location>
        <begin position="422"/>
        <end position="473"/>
    </location>
</feature>
<proteinExistence type="predicted"/>
<feature type="compositionally biased region" description="Basic and acidic residues" evidence="1">
    <location>
        <begin position="453"/>
        <end position="470"/>
    </location>
</feature>
<feature type="region of interest" description="Disordered" evidence="1">
    <location>
        <begin position="202"/>
        <end position="256"/>
    </location>
</feature>
<protein>
    <submittedName>
        <fullName evidence="2">Embryonic flower 1</fullName>
    </submittedName>
</protein>
<feature type="compositionally biased region" description="Polar residues" evidence="1">
    <location>
        <begin position="225"/>
        <end position="250"/>
    </location>
</feature>
<reference evidence="2 3" key="1">
    <citation type="journal article" date="2018" name="Mol. Plant">
        <title>The genome of Artemisia annua provides insight into the evolution of Asteraceae family and artemisinin biosynthesis.</title>
        <authorList>
            <person name="Shen Q."/>
            <person name="Zhang L."/>
            <person name="Liao Z."/>
            <person name="Wang S."/>
            <person name="Yan T."/>
            <person name="Shi P."/>
            <person name="Liu M."/>
            <person name="Fu X."/>
            <person name="Pan Q."/>
            <person name="Wang Y."/>
            <person name="Lv Z."/>
            <person name="Lu X."/>
            <person name="Zhang F."/>
            <person name="Jiang W."/>
            <person name="Ma Y."/>
            <person name="Chen M."/>
            <person name="Hao X."/>
            <person name="Li L."/>
            <person name="Tang Y."/>
            <person name="Lv G."/>
            <person name="Zhou Y."/>
            <person name="Sun X."/>
            <person name="Brodelius P.E."/>
            <person name="Rose J.K.C."/>
            <person name="Tang K."/>
        </authorList>
    </citation>
    <scope>NUCLEOTIDE SEQUENCE [LARGE SCALE GENOMIC DNA]</scope>
    <source>
        <strain evidence="3">cv. Huhao1</strain>
        <tissue evidence="2">Leaf</tissue>
    </source>
</reference>